<dbReference type="AlphaFoldDB" id="A0A098C1V0"/>
<evidence type="ECO:0000313" key="5">
    <source>
        <dbReference type="Proteomes" id="UP000032417"/>
    </source>
</evidence>
<dbReference type="InterPro" id="IPR011006">
    <property type="entry name" value="CheY-like_superfamily"/>
</dbReference>
<dbReference type="InterPro" id="IPR017850">
    <property type="entry name" value="Alkaline_phosphatase_core_sf"/>
</dbReference>
<dbReference type="Proteomes" id="UP000032417">
    <property type="component" value="Chromosome 1"/>
</dbReference>
<dbReference type="STRING" id="1562970.ING2E5B_2157"/>
<feature type="modified residue" description="4-aspartylphosphate" evidence="2">
    <location>
        <position position="54"/>
    </location>
</feature>
<accession>A0A098C1V0</accession>
<reference evidence="4 5" key="1">
    <citation type="submission" date="2014-08" db="EMBL/GenBank/DDBJ databases">
        <authorList>
            <person name="Wibberg D."/>
        </authorList>
    </citation>
    <scope>NUCLEOTIDE SEQUENCE [LARGE SCALE GENOMIC DNA]</scope>
    <source>
        <strain evidence="5">ING2-E5B</strain>
    </source>
</reference>
<dbReference type="PANTHER" id="PTHR44591">
    <property type="entry name" value="STRESS RESPONSE REGULATOR PROTEIN 1"/>
    <property type="match status" value="1"/>
</dbReference>
<dbReference type="SMART" id="SM00448">
    <property type="entry name" value="REC"/>
    <property type="match status" value="1"/>
</dbReference>
<evidence type="ECO:0000313" key="4">
    <source>
        <dbReference type="EMBL" id="CEA16885.1"/>
    </source>
</evidence>
<keyword evidence="5" id="KW-1185">Reference proteome</keyword>
<name>A0A098C1V0_9BACT</name>
<gene>
    <name evidence="4" type="ORF">ING2E5B_2157</name>
</gene>
<dbReference type="Pfam" id="PF08665">
    <property type="entry name" value="PglZ"/>
    <property type="match status" value="1"/>
</dbReference>
<dbReference type="SUPFAM" id="SSF52172">
    <property type="entry name" value="CheY-like"/>
    <property type="match status" value="1"/>
</dbReference>
<keyword evidence="1 2" id="KW-0597">Phosphoprotein</keyword>
<evidence type="ECO:0000256" key="1">
    <source>
        <dbReference type="ARBA" id="ARBA00022553"/>
    </source>
</evidence>
<dbReference type="InterPro" id="IPR001789">
    <property type="entry name" value="Sig_transdc_resp-reg_receiver"/>
</dbReference>
<dbReference type="OrthoDB" id="9813025at2"/>
<protein>
    <recommendedName>
        <fullName evidence="3">Response regulatory domain-containing protein</fullName>
    </recommendedName>
</protein>
<dbReference type="SUPFAM" id="SSF53649">
    <property type="entry name" value="Alkaline phosphatase-like"/>
    <property type="match status" value="1"/>
</dbReference>
<dbReference type="PATRIC" id="fig|1562970.3.peg.2131"/>
<dbReference type="GO" id="GO:0000160">
    <property type="term" value="P:phosphorelay signal transduction system"/>
    <property type="evidence" value="ECO:0007669"/>
    <property type="project" value="InterPro"/>
</dbReference>
<dbReference type="HOGENOM" id="CLU_527616_0_0_10"/>
<dbReference type="CDD" id="cd00156">
    <property type="entry name" value="REC"/>
    <property type="match status" value="1"/>
</dbReference>
<dbReference type="PROSITE" id="PS50110">
    <property type="entry name" value="RESPONSE_REGULATORY"/>
    <property type="match status" value="1"/>
</dbReference>
<dbReference type="KEGG" id="pbt:ING2E5B_2157"/>
<feature type="domain" description="Response regulatory" evidence="3">
    <location>
        <begin position="5"/>
        <end position="119"/>
    </location>
</feature>
<proteinExistence type="predicted"/>
<dbReference type="Gene3D" id="3.40.50.2300">
    <property type="match status" value="1"/>
</dbReference>
<evidence type="ECO:0000259" key="3">
    <source>
        <dbReference type="PROSITE" id="PS50110"/>
    </source>
</evidence>
<organism evidence="4 5">
    <name type="scientific">Fermentimonas caenicola</name>
    <dbReference type="NCBI Taxonomy" id="1562970"/>
    <lineage>
        <taxon>Bacteria</taxon>
        <taxon>Pseudomonadati</taxon>
        <taxon>Bacteroidota</taxon>
        <taxon>Bacteroidia</taxon>
        <taxon>Bacteroidales</taxon>
        <taxon>Dysgonomonadaceae</taxon>
        <taxon>Fermentimonas</taxon>
    </lineage>
</organism>
<dbReference type="InterPro" id="IPR050595">
    <property type="entry name" value="Bact_response_regulator"/>
</dbReference>
<dbReference type="EMBL" id="LN515532">
    <property type="protein sequence ID" value="CEA16885.1"/>
    <property type="molecule type" value="Genomic_DNA"/>
</dbReference>
<dbReference type="PANTHER" id="PTHR44591:SF3">
    <property type="entry name" value="RESPONSE REGULATORY DOMAIN-CONTAINING PROTEIN"/>
    <property type="match status" value="1"/>
</dbReference>
<evidence type="ECO:0000256" key="2">
    <source>
        <dbReference type="PROSITE-ProRule" id="PRU00169"/>
    </source>
</evidence>
<sequence>MNKAQFLWVDDEIDLLKPHILFLEEKGYTTECVTNGHDAINKCKSKSYDLIFLDEHMPGLTGLETLAEIKERSPNVPVVMITKSEDEGIMDKAIGKKIADYLIKPVNPTQVLTSIKKILDKKKLVSETVSETYRKEYNLLDEAIKSSRTDSDWIELYRKLVFWEIELERYDYPVKELPEMQKSEANIAFAKFVRENYKRWINRWLSEKEGSEEGPVISPDLFEKYVFPILDKGEKLFFILIDNFRFDQWEVIKDIVYENFDCEENLYFSILPTATPYARNSIFSGLLPKQISERYPDFWIDESDDNTKNGYEDLLIESQLHRGGLTSSFSYHKVNTIREGSKLSDKFRELEKYDLNVIVYNFIDLLSHARSELKMIKELTFDEASYRSLTRSWFMHSPIVSLLKKISSAGYKAVLTTDHGSIRVKNGLKVVGDRETNTNLRYKFGKNLAYDPKRVFDIIHPSNYGLPEPNISTRYIFALNRDFFVYPNNYNQIETHFENSFQHGGVSLEEMMVPFILLKPK</sequence>
<dbReference type="Pfam" id="PF00072">
    <property type="entry name" value="Response_reg"/>
    <property type="match status" value="1"/>
</dbReference>